<protein>
    <recommendedName>
        <fullName evidence="9">EamA domain-containing protein</fullName>
    </recommendedName>
</protein>
<reference evidence="8" key="1">
    <citation type="submission" date="2009-03" db="EMBL/GenBank/DDBJ databases">
        <title>Complete genome sequence of Edwardsiella ictaluri 93-146.</title>
        <authorList>
            <person name="Williams M.L."/>
            <person name="Gillaspy A.F."/>
            <person name="Dyer D.W."/>
            <person name="Thune R.L."/>
            <person name="Waldbieser G.C."/>
            <person name="Schuster S.C."/>
            <person name="Gipson J."/>
            <person name="Zaitshik J."/>
            <person name="Landry C."/>
            <person name="Lawrence M.L."/>
        </authorList>
    </citation>
    <scope>NUCLEOTIDE SEQUENCE [LARGE SCALE GENOMIC DNA]</scope>
    <source>
        <strain evidence="8">93-146</strain>
    </source>
</reference>
<dbReference type="KEGG" id="eic:NT01EI_0765"/>
<evidence type="ECO:0000256" key="5">
    <source>
        <dbReference type="ARBA" id="ARBA00023136"/>
    </source>
</evidence>
<keyword evidence="2" id="KW-1003">Cell membrane</keyword>
<gene>
    <name evidence="7" type="ordered locus">NT01EI_0765</name>
</gene>
<name>C5B9I6_EDWI9</name>
<dbReference type="Proteomes" id="UP000001485">
    <property type="component" value="Chromosome"/>
</dbReference>
<evidence type="ECO:0000313" key="8">
    <source>
        <dbReference type="Proteomes" id="UP000001485"/>
    </source>
</evidence>
<sequence>MKRGNATLVVALSYFTPLLSIAIAVLWLAAPTPTKLWPGVLLVVTGSLLCWSPRRRTGATTRRA</sequence>
<evidence type="ECO:0000313" key="7">
    <source>
        <dbReference type="EMBL" id="ACR67986.1"/>
    </source>
</evidence>
<comment type="subcellular location">
    <subcellularLocation>
        <location evidence="1">Cell membrane</location>
        <topology evidence="1">Multi-pass membrane protein</topology>
    </subcellularLocation>
</comment>
<feature type="transmembrane region" description="Helical" evidence="6">
    <location>
        <begin position="7"/>
        <end position="30"/>
    </location>
</feature>
<dbReference type="SUPFAM" id="SSF103481">
    <property type="entry name" value="Multidrug resistance efflux transporter EmrE"/>
    <property type="match status" value="1"/>
</dbReference>
<evidence type="ECO:0000256" key="2">
    <source>
        <dbReference type="ARBA" id="ARBA00022475"/>
    </source>
</evidence>
<dbReference type="AlphaFoldDB" id="C5B9I6"/>
<dbReference type="HOGENOM" id="CLU_199487_0_0_6"/>
<evidence type="ECO:0000256" key="4">
    <source>
        <dbReference type="ARBA" id="ARBA00022989"/>
    </source>
</evidence>
<organism evidence="7 8">
    <name type="scientific">Edwardsiella ictaluri (strain 93-146)</name>
    <dbReference type="NCBI Taxonomy" id="634503"/>
    <lineage>
        <taxon>Bacteria</taxon>
        <taxon>Pseudomonadati</taxon>
        <taxon>Pseudomonadota</taxon>
        <taxon>Gammaproteobacteria</taxon>
        <taxon>Enterobacterales</taxon>
        <taxon>Hafniaceae</taxon>
        <taxon>Edwardsiella</taxon>
    </lineage>
</organism>
<keyword evidence="4 6" id="KW-1133">Transmembrane helix</keyword>
<evidence type="ECO:0008006" key="9">
    <source>
        <dbReference type="Google" id="ProtNLM"/>
    </source>
</evidence>
<feature type="transmembrane region" description="Helical" evidence="6">
    <location>
        <begin position="36"/>
        <end position="53"/>
    </location>
</feature>
<evidence type="ECO:0000256" key="1">
    <source>
        <dbReference type="ARBA" id="ARBA00004651"/>
    </source>
</evidence>
<accession>C5B9I6</accession>
<reference evidence="7 8" key="2">
    <citation type="journal article" date="2012" name="J. Bacteriol.">
        <title>Genome Sequence of Edwardsiella ictaluri 93-146, a Strain Associated with a Natural Channel Catfish Outbreak of Enteric Septicemia of Catfish.</title>
        <authorList>
            <person name="Williams M.L."/>
            <person name="Gillaspy A.F."/>
            <person name="Dyer D.W."/>
            <person name="Thune R.L."/>
            <person name="Waldbieser G.C."/>
            <person name="Schuster S.C."/>
            <person name="Gipson J."/>
            <person name="Zaitshik J."/>
            <person name="Landry C."/>
            <person name="Banes M.M."/>
            <person name="Lawrence M.L."/>
        </authorList>
    </citation>
    <scope>NUCLEOTIDE SEQUENCE [LARGE SCALE GENOMIC DNA]</scope>
    <source>
        <strain evidence="7 8">93-146</strain>
    </source>
</reference>
<dbReference type="EMBL" id="CP001600">
    <property type="protein sequence ID" value="ACR67986.1"/>
    <property type="molecule type" value="Genomic_DNA"/>
</dbReference>
<evidence type="ECO:0000256" key="6">
    <source>
        <dbReference type="SAM" id="Phobius"/>
    </source>
</evidence>
<keyword evidence="5 6" id="KW-0472">Membrane</keyword>
<keyword evidence="3 6" id="KW-0812">Transmembrane</keyword>
<evidence type="ECO:0000256" key="3">
    <source>
        <dbReference type="ARBA" id="ARBA00022692"/>
    </source>
</evidence>
<proteinExistence type="predicted"/>
<dbReference type="PATRIC" id="fig|634503.3.peg.693"/>
<dbReference type="InterPro" id="IPR037185">
    <property type="entry name" value="EmrE-like"/>
</dbReference>